<feature type="compositionally biased region" description="Acidic residues" evidence="5">
    <location>
        <begin position="293"/>
        <end position="330"/>
    </location>
</feature>
<feature type="compositionally biased region" description="Low complexity" evidence="5">
    <location>
        <begin position="887"/>
        <end position="896"/>
    </location>
</feature>
<dbReference type="PANTHER" id="PTHR15898">
    <property type="entry name" value="BIFUNCTIONAL APOPTOSIS REGULATOR"/>
    <property type="match status" value="1"/>
</dbReference>
<evidence type="ECO:0000313" key="8">
    <source>
        <dbReference type="Proteomes" id="UP001412239"/>
    </source>
</evidence>
<organism evidence="7 8">
    <name type="scientific">Tuber aestivum</name>
    <name type="common">summer truffle</name>
    <dbReference type="NCBI Taxonomy" id="59557"/>
    <lineage>
        <taxon>Eukaryota</taxon>
        <taxon>Fungi</taxon>
        <taxon>Dikarya</taxon>
        <taxon>Ascomycota</taxon>
        <taxon>Pezizomycotina</taxon>
        <taxon>Pezizomycetes</taxon>
        <taxon>Pezizales</taxon>
        <taxon>Tuberaceae</taxon>
        <taxon>Tuber</taxon>
    </lineage>
</organism>
<keyword evidence="2 4" id="KW-0863">Zinc-finger</keyword>
<sequence>MDLQALTTNRLGSGGKQNLFAPTKSVSESSLWLENRTNEVADSIQKGGGMGVAGGLHGGAAKGGRRNLTIETNPKKDFKDDIIDDLNKDLQKLQKCVTCVICHDMLFEPFSLQCGHVFCYTCMVDWLGLYKKRTCPECRSVVKTQPAPAYLIRDMIETFVHRAELTSPHGTGSELRKQQREALAAIERDRAAEGKETGGLFKGMFKKKGPRGLRGFMDPADGVTRCPTCNWEVEDGLCTNCGVGVREPRGHVFSDSDEDESDESDDDDDDDDSGDSGSDSADLSNQFGHDPEQEFDDEEDEDEEEDEDDEDEEEDEDDEEGDEWQDEEDVPVYNNVGPPGRNAGFPGPHATNRSQVHFHQIHHSGSSRNIPTSQTASQEFHRGDEFRMFPSSGTEGAGRSDTEGSLADFVEHDTPENRRRLQRGNTGNGNTRVIQQITINSSPILISSTPASSSNVPPRRRGRRVVMEDEDENDSSFSSAAPGQAALRNTNDFPSWPEDDVQQFGYSPLGEVTTASENDDDTLSSPPGRRLRRGGPPSSGGSRSVPSVPEEDEESGSGRFGDDDDSEDEDGDIIMTGTRNNARRGANGRRTQNRGGNRTRPVEVQDSDSDLDIQPRPARRNGRGNTSSSNRSIHGRNAAGNNRSTNSRGRFNPNLQNIFSAHHQQREQTQYDALARYSVSPARSITPVQRQHTGESRRNSTPLRSMEQSNPPMSPLIRLSNDPPTPASTQSHLPPSLSLLSPMQSPVQNSRQSRAGGLGPPAEHQIINNSRPILSNPPSDMQQAPRAGSMVFSPPGLRVRGRSSRQQLRGTSSRAGLRGGSITPTQSLTTSNLAARRQNTVSLERDAIFARGAAAIGRRQQAPPRDPAGTQLGRRNSRISLNPNTNQSQSQVQSQSTAAETSRVTTRGGQQVGSASGRIGVPIANGPVSQSSGGPLWALSGDDR</sequence>
<dbReference type="PROSITE" id="PS50089">
    <property type="entry name" value="ZF_RING_2"/>
    <property type="match status" value="1"/>
</dbReference>
<keyword evidence="1" id="KW-0479">Metal-binding</keyword>
<evidence type="ECO:0000256" key="3">
    <source>
        <dbReference type="ARBA" id="ARBA00022833"/>
    </source>
</evidence>
<feature type="compositionally biased region" description="Basic and acidic residues" evidence="5">
    <location>
        <begin position="409"/>
        <end position="419"/>
    </location>
</feature>
<dbReference type="GO" id="GO:0008270">
    <property type="term" value="F:zinc ion binding"/>
    <property type="evidence" value="ECO:0007669"/>
    <property type="project" value="UniProtKB-KW"/>
</dbReference>
<dbReference type="Gene3D" id="3.30.40.10">
    <property type="entry name" value="Zinc/RING finger domain, C3HC4 (zinc finger)"/>
    <property type="match status" value="1"/>
</dbReference>
<feature type="compositionally biased region" description="Low complexity" evidence="5">
    <location>
        <begin position="623"/>
        <end position="632"/>
    </location>
</feature>
<dbReference type="CDD" id="cd16568">
    <property type="entry name" value="RING-HC_ScPSH1-like"/>
    <property type="match status" value="1"/>
</dbReference>
<feature type="compositionally biased region" description="Polar residues" evidence="5">
    <location>
        <begin position="444"/>
        <end position="455"/>
    </location>
</feature>
<evidence type="ECO:0000256" key="2">
    <source>
        <dbReference type="ARBA" id="ARBA00022771"/>
    </source>
</evidence>
<proteinExistence type="predicted"/>
<evidence type="ECO:0000256" key="5">
    <source>
        <dbReference type="SAM" id="MobiDB-lite"/>
    </source>
</evidence>
<feature type="compositionally biased region" description="Low complexity" evidence="5">
    <location>
        <begin position="733"/>
        <end position="746"/>
    </location>
</feature>
<dbReference type="Proteomes" id="UP001412239">
    <property type="component" value="Unassembled WGS sequence"/>
</dbReference>
<evidence type="ECO:0000256" key="4">
    <source>
        <dbReference type="PROSITE-ProRule" id="PRU00175"/>
    </source>
</evidence>
<feature type="region of interest" description="Disordered" evidence="5">
    <location>
        <begin position="468"/>
        <end position="654"/>
    </location>
</feature>
<dbReference type="PROSITE" id="PS00518">
    <property type="entry name" value="ZF_RING_1"/>
    <property type="match status" value="1"/>
</dbReference>
<dbReference type="GO" id="GO:0061630">
    <property type="term" value="F:ubiquitin protein ligase activity"/>
    <property type="evidence" value="ECO:0007669"/>
    <property type="project" value="TreeGrafter"/>
</dbReference>
<feature type="region of interest" description="Disordered" evidence="5">
    <location>
        <begin position="243"/>
        <end position="431"/>
    </location>
</feature>
<feature type="region of interest" description="Disordered" evidence="5">
    <location>
        <begin position="777"/>
        <end position="833"/>
    </location>
</feature>
<evidence type="ECO:0000256" key="1">
    <source>
        <dbReference type="ARBA" id="ARBA00022723"/>
    </source>
</evidence>
<dbReference type="SUPFAM" id="SSF57850">
    <property type="entry name" value="RING/U-box"/>
    <property type="match status" value="1"/>
</dbReference>
<feature type="compositionally biased region" description="Polar residues" evidence="5">
    <location>
        <begin position="351"/>
        <end position="378"/>
    </location>
</feature>
<keyword evidence="8" id="KW-1185">Reference proteome</keyword>
<keyword evidence="3" id="KW-0862">Zinc</keyword>
<feature type="compositionally biased region" description="Acidic residues" evidence="5">
    <location>
        <begin position="562"/>
        <end position="572"/>
    </location>
</feature>
<evidence type="ECO:0000313" key="7">
    <source>
        <dbReference type="EMBL" id="CUS10718.1"/>
    </source>
</evidence>
<feature type="compositionally biased region" description="Acidic residues" evidence="5">
    <location>
        <begin position="255"/>
        <end position="274"/>
    </location>
</feature>
<feature type="compositionally biased region" description="Polar residues" evidence="5">
    <location>
        <begin position="682"/>
        <end position="691"/>
    </location>
</feature>
<dbReference type="InterPro" id="IPR013083">
    <property type="entry name" value="Znf_RING/FYVE/PHD"/>
</dbReference>
<dbReference type="InterPro" id="IPR001841">
    <property type="entry name" value="Znf_RING"/>
</dbReference>
<protein>
    <recommendedName>
        <fullName evidence="6">RING-type domain-containing protein</fullName>
    </recommendedName>
</protein>
<accession>A0A292PVQ5</accession>
<feature type="domain" description="RING-type" evidence="6">
    <location>
        <begin position="99"/>
        <end position="139"/>
    </location>
</feature>
<dbReference type="GO" id="GO:0005634">
    <property type="term" value="C:nucleus"/>
    <property type="evidence" value="ECO:0007669"/>
    <property type="project" value="TreeGrafter"/>
</dbReference>
<dbReference type="AlphaFoldDB" id="A0A292PVQ5"/>
<feature type="region of interest" description="Disordered" evidence="5">
    <location>
        <begin position="444"/>
        <end position="463"/>
    </location>
</feature>
<feature type="compositionally biased region" description="Polar residues" evidence="5">
    <location>
        <begin position="897"/>
        <end position="914"/>
    </location>
</feature>
<feature type="compositionally biased region" description="Polar residues" evidence="5">
    <location>
        <begin position="804"/>
        <end position="814"/>
    </location>
</feature>
<feature type="compositionally biased region" description="Low complexity" evidence="5">
    <location>
        <begin position="576"/>
        <end position="599"/>
    </location>
</feature>
<feature type="compositionally biased region" description="Polar residues" evidence="5">
    <location>
        <begin position="699"/>
        <end position="711"/>
    </location>
</feature>
<dbReference type="GO" id="GO:0043161">
    <property type="term" value="P:proteasome-mediated ubiquitin-dependent protein catabolic process"/>
    <property type="evidence" value="ECO:0007669"/>
    <property type="project" value="TreeGrafter"/>
</dbReference>
<feature type="compositionally biased region" description="Low complexity" evidence="5">
    <location>
        <begin position="523"/>
        <end position="548"/>
    </location>
</feature>
<dbReference type="EMBL" id="LN891040">
    <property type="protein sequence ID" value="CUS10718.1"/>
    <property type="molecule type" value="Genomic_DNA"/>
</dbReference>
<feature type="compositionally biased region" description="Polar residues" evidence="5">
    <location>
        <begin position="822"/>
        <end position="833"/>
    </location>
</feature>
<dbReference type="SMART" id="SM00184">
    <property type="entry name" value="RING"/>
    <property type="match status" value="1"/>
</dbReference>
<feature type="compositionally biased region" description="Polar residues" evidence="5">
    <location>
        <begin position="639"/>
        <end position="654"/>
    </location>
</feature>
<gene>
    <name evidence="7" type="ORF">GSTUAT00005168001</name>
</gene>
<feature type="compositionally biased region" description="Low complexity" evidence="5">
    <location>
        <begin position="854"/>
        <end position="863"/>
    </location>
</feature>
<dbReference type="PANTHER" id="PTHR15898:SF13">
    <property type="entry name" value="BIFUNCTIONAL APOPTOSIS REGULATOR"/>
    <property type="match status" value="1"/>
</dbReference>
<dbReference type="InterPro" id="IPR017907">
    <property type="entry name" value="Znf_RING_CS"/>
</dbReference>
<name>A0A292PVQ5_9PEZI</name>
<reference evidence="7" key="1">
    <citation type="submission" date="2015-10" db="EMBL/GenBank/DDBJ databases">
        <authorList>
            <person name="Regsiter A."/>
            <person name="william w."/>
        </authorList>
    </citation>
    <scope>NUCLEOTIDE SEQUENCE</scope>
    <source>
        <strain evidence="7">Montdore</strain>
    </source>
</reference>
<feature type="region of interest" description="Disordered" evidence="5">
    <location>
        <begin position="682"/>
        <end position="765"/>
    </location>
</feature>
<dbReference type="Pfam" id="PF13923">
    <property type="entry name" value="zf-C3HC4_2"/>
    <property type="match status" value="1"/>
</dbReference>
<feature type="region of interest" description="Disordered" evidence="5">
    <location>
        <begin position="854"/>
        <end position="944"/>
    </location>
</feature>
<evidence type="ECO:0000259" key="6">
    <source>
        <dbReference type="PROSITE" id="PS50089"/>
    </source>
</evidence>